<dbReference type="RefSeq" id="WP_080024073.1">
    <property type="nucleotide sequence ID" value="NZ_LTAY01000092.1"/>
</dbReference>
<evidence type="ECO:0000256" key="1">
    <source>
        <dbReference type="SAM" id="Phobius"/>
    </source>
</evidence>
<dbReference type="PANTHER" id="PTHR40038:SF1">
    <property type="entry name" value="MEMBRANE-ASSOCIATED PROTEIN TCAA"/>
    <property type="match status" value="1"/>
</dbReference>
<feature type="domain" description="TcaA 4th" evidence="2">
    <location>
        <begin position="214"/>
        <end position="283"/>
    </location>
</feature>
<keyword evidence="1" id="KW-0812">Transmembrane</keyword>
<dbReference type="AlphaFoldDB" id="A0A1V4SQB6"/>
<evidence type="ECO:0000259" key="2">
    <source>
        <dbReference type="Pfam" id="PF22820"/>
    </source>
</evidence>
<proteinExistence type="predicted"/>
<organism evidence="3 5">
    <name type="scientific">Clostridium thermobutyricum DSM 4928</name>
    <dbReference type="NCBI Taxonomy" id="1121339"/>
    <lineage>
        <taxon>Bacteria</taxon>
        <taxon>Bacillati</taxon>
        <taxon>Bacillota</taxon>
        <taxon>Clostridia</taxon>
        <taxon>Eubacteriales</taxon>
        <taxon>Clostridiaceae</taxon>
        <taxon>Clostridium</taxon>
    </lineage>
</organism>
<protein>
    <recommendedName>
        <fullName evidence="2">TcaA 4th domain-containing protein</fullName>
    </recommendedName>
</protein>
<feature type="transmembrane region" description="Helical" evidence="1">
    <location>
        <begin position="39"/>
        <end position="56"/>
    </location>
</feature>
<keyword evidence="1" id="KW-1133">Transmembrane helix</keyword>
<dbReference type="Pfam" id="PF22820">
    <property type="entry name" value="TcaA_3rd_4th"/>
    <property type="match status" value="1"/>
</dbReference>
<dbReference type="EMBL" id="LTAY01000092">
    <property type="protein sequence ID" value="OPX46160.1"/>
    <property type="molecule type" value="Genomic_DNA"/>
</dbReference>
<dbReference type="PANTHER" id="PTHR40038">
    <property type="entry name" value="MEMBRANE-ASSOCIATED PROTEIN TCAA"/>
    <property type="match status" value="1"/>
</dbReference>
<evidence type="ECO:0000313" key="5">
    <source>
        <dbReference type="Proteomes" id="UP000191448"/>
    </source>
</evidence>
<evidence type="ECO:0000313" key="3">
    <source>
        <dbReference type="EMBL" id="OPX46079.1"/>
    </source>
</evidence>
<evidence type="ECO:0000313" key="4">
    <source>
        <dbReference type="EMBL" id="OPX46160.1"/>
    </source>
</evidence>
<dbReference type="Proteomes" id="UP000191448">
    <property type="component" value="Unassembled WGS sequence"/>
</dbReference>
<comment type="caution">
    <text evidence="3">The sequence shown here is derived from an EMBL/GenBank/DDBJ whole genome shotgun (WGS) entry which is preliminary data.</text>
</comment>
<dbReference type="OrthoDB" id="1895190at2"/>
<keyword evidence="1" id="KW-0472">Membrane</keyword>
<dbReference type="InterPro" id="IPR054530">
    <property type="entry name" value="TcaA_4th"/>
</dbReference>
<dbReference type="EMBL" id="LTAY01000092">
    <property type="protein sequence ID" value="OPX46079.1"/>
    <property type="molecule type" value="Genomic_DNA"/>
</dbReference>
<name>A0A1V4SQB6_9CLOT</name>
<gene>
    <name evidence="3" type="ORF">CLTHE_28960</name>
    <name evidence="4" type="ORF">CLTHE_29770</name>
</gene>
<reference evidence="3 5" key="1">
    <citation type="submission" date="2016-02" db="EMBL/GenBank/DDBJ databases">
        <title>Genome sequence of Clostridium thermobutyricum DSM 4928.</title>
        <authorList>
            <person name="Poehlein A."/>
            <person name="Daniel R."/>
        </authorList>
    </citation>
    <scope>NUCLEOTIDE SEQUENCE [LARGE SCALE GENOMIC DNA]</scope>
    <source>
        <strain evidence="3 5">DSM 4928</strain>
    </source>
</reference>
<accession>A0A1V4SQB6</accession>
<sequence length="417" mass="46757">MKKNVDLDKLRDKTAEYTKLLKYPNKLKLLEFGSKYKKILIPIVLILCLCFGYFLGTPKNNSQQVLNKLQVGLEDGNVRTLNSIIKVNGKKATGNELKPLAKYFQNRSDKVSEFVDLVKNNGTSKIMELKKEKGFLGDNYYIDLKTFDLKVNSNLSNTNITLDGQQIEQGKVVKNLIPGEYTLEGTVDSKYGLIKETGEIAVVDNTNINLDLRGDTVTVKSPYKDATVLINGVSSGKTVEQFKDIGPMPVDGSVSLSIEKQFPWGKVEGPKVQLENNSEVNLTLNMANDALWSEVDSVIQGFYSSVFTALNNESKDSITGASDDAKNKIYSILEKNYVFLKNDYKLDNLTIDKEKSNFTYENGMYKGTVVCDVNYTISKNIFGIIGISNTKENKKFFTNVIYKDGKWIVNNVENFSL</sequence>